<dbReference type="InterPro" id="IPR025105">
    <property type="entry name" value="DUF4010"/>
</dbReference>
<dbReference type="RefSeq" id="WP_136908867.1">
    <property type="nucleotide sequence ID" value="NZ_SWJZ01000090.1"/>
</dbReference>
<feature type="domain" description="DUF4010" evidence="3">
    <location>
        <begin position="191"/>
        <end position="400"/>
    </location>
</feature>
<dbReference type="PANTHER" id="PTHR39084:SF1">
    <property type="entry name" value="DUF4010 DOMAIN-CONTAINING PROTEIN"/>
    <property type="match status" value="1"/>
</dbReference>
<feature type="domain" description="MgtC/SapB/SrpB/YhiD N-terminal" evidence="2">
    <location>
        <begin position="25"/>
        <end position="142"/>
    </location>
</feature>
<feature type="transmembrane region" description="Helical" evidence="1">
    <location>
        <begin position="55"/>
        <end position="88"/>
    </location>
</feature>
<feature type="transmembrane region" description="Helical" evidence="1">
    <location>
        <begin position="405"/>
        <end position="426"/>
    </location>
</feature>
<reference evidence="4 5" key="1">
    <citation type="submission" date="2019-04" db="EMBL/GenBank/DDBJ databases">
        <title>Draft Whole-Genome sequence of the purple photosynthetic bacterium Rhodobacter capsulatus SP108 with an indigenous class A beta-lactamase.</title>
        <authorList>
            <person name="Robertson S."/>
            <person name="Meyer T.E."/>
            <person name="Kyndt J.A."/>
        </authorList>
    </citation>
    <scope>NUCLEOTIDE SEQUENCE [LARGE SCALE GENOMIC DNA]</scope>
    <source>
        <strain evidence="4 5">SP108</strain>
    </source>
</reference>
<dbReference type="EMBL" id="SWJZ01000090">
    <property type="protein sequence ID" value="TKD15384.1"/>
    <property type="molecule type" value="Genomic_DNA"/>
</dbReference>
<dbReference type="PANTHER" id="PTHR39084">
    <property type="entry name" value="MEMBRANE PROTEIN-RELATED"/>
    <property type="match status" value="1"/>
</dbReference>
<organism evidence="4 5">
    <name type="scientific">Rhodobacter capsulatus</name>
    <name type="common">Rhodopseudomonas capsulata</name>
    <dbReference type="NCBI Taxonomy" id="1061"/>
    <lineage>
        <taxon>Bacteria</taxon>
        <taxon>Pseudomonadati</taxon>
        <taxon>Pseudomonadota</taxon>
        <taxon>Alphaproteobacteria</taxon>
        <taxon>Rhodobacterales</taxon>
        <taxon>Rhodobacter group</taxon>
        <taxon>Rhodobacter</taxon>
    </lineage>
</organism>
<protein>
    <submittedName>
        <fullName evidence="4">MgtC/SapB family protein</fullName>
    </submittedName>
</protein>
<feature type="transmembrane region" description="Helical" evidence="1">
    <location>
        <begin position="184"/>
        <end position="203"/>
    </location>
</feature>
<dbReference type="Proteomes" id="UP000310597">
    <property type="component" value="Unassembled WGS sequence"/>
</dbReference>
<name>A0A4V5PNV3_RHOCA</name>
<feature type="transmembrane region" description="Helical" evidence="1">
    <location>
        <begin position="246"/>
        <end position="270"/>
    </location>
</feature>
<evidence type="ECO:0000313" key="4">
    <source>
        <dbReference type="EMBL" id="TKD15384.1"/>
    </source>
</evidence>
<feature type="transmembrane region" description="Helical" evidence="1">
    <location>
        <begin position="319"/>
        <end position="339"/>
    </location>
</feature>
<feature type="transmembrane region" description="Helical" evidence="1">
    <location>
        <begin position="156"/>
        <end position="172"/>
    </location>
</feature>
<feature type="transmembrane region" description="Helical" evidence="1">
    <location>
        <begin position="124"/>
        <end position="144"/>
    </location>
</feature>
<keyword evidence="1" id="KW-0812">Transmembrane</keyword>
<proteinExistence type="predicted"/>
<feature type="transmembrane region" description="Helical" evidence="1">
    <location>
        <begin position="6"/>
        <end position="34"/>
    </location>
</feature>
<dbReference type="Pfam" id="PF02308">
    <property type="entry name" value="MgtC"/>
    <property type="match status" value="1"/>
</dbReference>
<dbReference type="OrthoDB" id="9813718at2"/>
<comment type="caution">
    <text evidence="4">The sequence shown here is derived from an EMBL/GenBank/DDBJ whole genome shotgun (WGS) entry which is preliminary data.</text>
</comment>
<evidence type="ECO:0000259" key="2">
    <source>
        <dbReference type="Pfam" id="PF02308"/>
    </source>
</evidence>
<evidence type="ECO:0000259" key="3">
    <source>
        <dbReference type="Pfam" id="PF13194"/>
    </source>
</evidence>
<feature type="transmembrane region" description="Helical" evidence="1">
    <location>
        <begin position="381"/>
        <end position="399"/>
    </location>
</feature>
<accession>A0A4V5PNV3</accession>
<evidence type="ECO:0000313" key="5">
    <source>
        <dbReference type="Proteomes" id="UP000310597"/>
    </source>
</evidence>
<dbReference type="InterPro" id="IPR049177">
    <property type="entry name" value="MgtC_SapB_SrpB_YhiD_N"/>
</dbReference>
<keyword evidence="1" id="KW-1133">Transmembrane helix</keyword>
<dbReference type="Pfam" id="PF13194">
    <property type="entry name" value="DUF4010"/>
    <property type="match status" value="1"/>
</dbReference>
<gene>
    <name evidence="4" type="ORF">FBT96_17345</name>
</gene>
<dbReference type="AlphaFoldDB" id="A0A4V5PNV3"/>
<feature type="transmembrane region" description="Helical" evidence="1">
    <location>
        <begin position="276"/>
        <end position="299"/>
    </location>
</feature>
<sequence length="428" mass="42254">MDSAPLLVPALLGPAVLGPPVLNMVSALAVGALIGAERERRKGAGPARAPAGIRTFAIASTAGAVGFALGGVVLLSVVAACVAAMLAVAYSKRPHQDPGLTTEIVLILTVLLGGLCIPSPQMAAAIAVTITGLLYVKAWLHNLVTTLISKDELDDALIFAAATLVILPLVPDRPMGPWHALNPHAVWIVIVLVMGIGAAGYLAVRLLGARFGLPLSGALSGFISSTATIGAMGARALQSPELRPACVAGAVLSSVATIAQLALVVAAISLPTLSALTLPLVCAGAAAALYGVALTLAALRHPAGEGTRGGSAFSLRAALAFGSILALVLVVSAGLQAQFGGSGVLLAALAAGLVDTHAAAISVATLVAADKVAPADAVAPILAAVTSNTLSKILVAAVAGGRAFALRVVPGLVLIVLAAWIGTLALPG</sequence>
<feature type="transmembrane region" description="Helical" evidence="1">
    <location>
        <begin position="215"/>
        <end position="234"/>
    </location>
</feature>
<evidence type="ECO:0000256" key="1">
    <source>
        <dbReference type="SAM" id="Phobius"/>
    </source>
</evidence>
<feature type="transmembrane region" description="Helical" evidence="1">
    <location>
        <begin position="345"/>
        <end position="369"/>
    </location>
</feature>
<keyword evidence="1" id="KW-0472">Membrane</keyword>